<sequence>MTSVTRTWQSDQQISRIPQQTLQTAPTSALAGQWEGEGGRVRTHYKRDEAQVVEHRTGEHSYSHVDTLHRTRRRT</sequence>
<feature type="compositionally biased region" description="Basic and acidic residues" evidence="1">
    <location>
        <begin position="54"/>
        <end position="69"/>
    </location>
</feature>
<comment type="caution">
    <text evidence="2">The sequence shown here is derived from an EMBL/GenBank/DDBJ whole genome shotgun (WGS) entry which is preliminary data.</text>
</comment>
<feature type="region of interest" description="Disordered" evidence="1">
    <location>
        <begin position="54"/>
        <end position="75"/>
    </location>
</feature>
<gene>
    <name evidence="2" type="ORF">ILYODFUR_001428</name>
</gene>
<accession>A0ABV0TR03</accession>
<organism evidence="2 3">
    <name type="scientific">Ilyodon furcidens</name>
    <name type="common">goldbreast splitfin</name>
    <dbReference type="NCBI Taxonomy" id="33524"/>
    <lineage>
        <taxon>Eukaryota</taxon>
        <taxon>Metazoa</taxon>
        <taxon>Chordata</taxon>
        <taxon>Craniata</taxon>
        <taxon>Vertebrata</taxon>
        <taxon>Euteleostomi</taxon>
        <taxon>Actinopterygii</taxon>
        <taxon>Neopterygii</taxon>
        <taxon>Teleostei</taxon>
        <taxon>Neoteleostei</taxon>
        <taxon>Acanthomorphata</taxon>
        <taxon>Ovalentaria</taxon>
        <taxon>Atherinomorphae</taxon>
        <taxon>Cyprinodontiformes</taxon>
        <taxon>Goodeidae</taxon>
        <taxon>Ilyodon</taxon>
    </lineage>
</organism>
<reference evidence="2 3" key="1">
    <citation type="submission" date="2021-06" db="EMBL/GenBank/DDBJ databases">
        <authorList>
            <person name="Palmer J.M."/>
        </authorList>
    </citation>
    <scope>NUCLEOTIDE SEQUENCE [LARGE SCALE GENOMIC DNA]</scope>
    <source>
        <strain evidence="3">if_2019</strain>
        <tissue evidence="2">Muscle</tissue>
    </source>
</reference>
<name>A0ABV0TR03_9TELE</name>
<dbReference type="EMBL" id="JAHRIQ010046403">
    <property type="protein sequence ID" value="MEQ2235350.1"/>
    <property type="molecule type" value="Genomic_DNA"/>
</dbReference>
<proteinExistence type="predicted"/>
<evidence type="ECO:0000313" key="3">
    <source>
        <dbReference type="Proteomes" id="UP001482620"/>
    </source>
</evidence>
<dbReference type="Proteomes" id="UP001482620">
    <property type="component" value="Unassembled WGS sequence"/>
</dbReference>
<evidence type="ECO:0000313" key="2">
    <source>
        <dbReference type="EMBL" id="MEQ2235350.1"/>
    </source>
</evidence>
<evidence type="ECO:0000256" key="1">
    <source>
        <dbReference type="SAM" id="MobiDB-lite"/>
    </source>
</evidence>
<keyword evidence="3" id="KW-1185">Reference proteome</keyword>
<protein>
    <submittedName>
        <fullName evidence="2">Uncharacterized protein</fullName>
    </submittedName>
</protein>